<sequence>MATDTDPPPGRDQTAQRLRALANQVDALADALAEAIDQVRPVVESTSAADDYLRWADAARGSVARLHTLRKRIDATAALTLAEQVATTAPPTPAAATDATSRPSHHADQIGEVELIHPPYPGMPDRPDWLDNPPPRLHDRQNGFDLRLVRDLAAVGVRTYTLSPITKLKPLPQAIPVFLDWLEHLDTKLPGPEHRGRRGTPEHHKAVIRAGLIRNLNDRSAKGNQRVINVLAAQLRTTPPLPDETRFWAGRALTTVCTKDDYDLITALIAEQPPGDTVIAGLLSYLGKMRTVEARTIILQHFDHPLTRNYAINALADMKATGVRPLIEPLLNDPDRFTRQTAARALRKLPTDS</sequence>
<dbReference type="InterPro" id="IPR016024">
    <property type="entry name" value="ARM-type_fold"/>
</dbReference>
<evidence type="ECO:0008006" key="6">
    <source>
        <dbReference type="Google" id="ProtNLM"/>
    </source>
</evidence>
<evidence type="ECO:0000313" key="4">
    <source>
        <dbReference type="Proteomes" id="UP000306378"/>
    </source>
</evidence>
<comment type="caution">
    <text evidence="2">The sequence shown here is derived from an EMBL/GenBank/DDBJ whole genome shotgun (WGS) entry which is preliminary data.</text>
</comment>
<dbReference type="AlphaFoldDB" id="A0A5R8NAP6"/>
<accession>A0A5R8NAP6</accession>
<evidence type="ECO:0000313" key="5">
    <source>
        <dbReference type="Proteomes" id="UP000308349"/>
    </source>
</evidence>
<dbReference type="SUPFAM" id="SSF48371">
    <property type="entry name" value="ARM repeat"/>
    <property type="match status" value="1"/>
</dbReference>
<reference evidence="4 5" key="1">
    <citation type="submission" date="2019-05" db="EMBL/GenBank/DDBJ databases">
        <title>Genomes sequences of two Nocardia cyriacigeorgica environmental isolates, type strains Nocardia asteroides ATCC 19247 and Nocardia cyriacigeorgica DSM 44484.</title>
        <authorList>
            <person name="Vautrin F."/>
            <person name="Bergeron E."/>
            <person name="Dubost A."/>
            <person name="Abrouk D."/>
            <person name="Rodriguez Nava V."/>
            <person name="Pujic P."/>
        </authorList>
    </citation>
    <scope>NUCLEOTIDE SEQUENCE [LARGE SCALE GENOMIC DNA]</scope>
    <source>
        <strain evidence="3 5">EML 1456</strain>
        <strain evidence="2 4">EML 446</strain>
    </source>
</reference>
<protein>
    <recommendedName>
        <fullName evidence="6">HEAT repeat domain-containing protein</fullName>
    </recommendedName>
</protein>
<dbReference type="Proteomes" id="UP000308349">
    <property type="component" value="Unassembled WGS sequence"/>
</dbReference>
<evidence type="ECO:0000313" key="3">
    <source>
        <dbReference type="EMBL" id="TLF92380.1"/>
    </source>
</evidence>
<dbReference type="Gene3D" id="1.25.10.10">
    <property type="entry name" value="Leucine-rich Repeat Variant"/>
    <property type="match status" value="1"/>
</dbReference>
<dbReference type="EMBL" id="VBUT01000015">
    <property type="protein sequence ID" value="TLF72728.1"/>
    <property type="molecule type" value="Genomic_DNA"/>
</dbReference>
<gene>
    <name evidence="2" type="ORF">FEK34_28755</name>
    <name evidence="3" type="ORF">FEK35_30610</name>
</gene>
<organism evidence="2 4">
    <name type="scientific">Nocardia cyriacigeorgica</name>
    <dbReference type="NCBI Taxonomy" id="135487"/>
    <lineage>
        <taxon>Bacteria</taxon>
        <taxon>Bacillati</taxon>
        <taxon>Actinomycetota</taxon>
        <taxon>Actinomycetes</taxon>
        <taxon>Mycobacteriales</taxon>
        <taxon>Nocardiaceae</taxon>
        <taxon>Nocardia</taxon>
    </lineage>
</organism>
<dbReference type="OrthoDB" id="4539504at2"/>
<dbReference type="InterPro" id="IPR011989">
    <property type="entry name" value="ARM-like"/>
</dbReference>
<name>A0A5R8NAP6_9NOCA</name>
<evidence type="ECO:0000256" key="1">
    <source>
        <dbReference type="SAM" id="Coils"/>
    </source>
</evidence>
<keyword evidence="1" id="KW-0175">Coiled coil</keyword>
<proteinExistence type="predicted"/>
<feature type="coiled-coil region" evidence="1">
    <location>
        <begin position="11"/>
        <end position="38"/>
    </location>
</feature>
<dbReference type="Pfam" id="PF13646">
    <property type="entry name" value="HEAT_2"/>
    <property type="match status" value="1"/>
</dbReference>
<evidence type="ECO:0000313" key="2">
    <source>
        <dbReference type="EMBL" id="TLF72728.1"/>
    </source>
</evidence>
<dbReference type="Proteomes" id="UP000306378">
    <property type="component" value="Unassembled WGS sequence"/>
</dbReference>
<dbReference type="EMBL" id="VBUU01000060">
    <property type="protein sequence ID" value="TLF92380.1"/>
    <property type="molecule type" value="Genomic_DNA"/>
</dbReference>
<dbReference type="RefSeq" id="WP_138453005.1">
    <property type="nucleotide sequence ID" value="NZ_JADLSC010000002.1"/>
</dbReference>